<dbReference type="Gene3D" id="3.40.50.300">
    <property type="entry name" value="P-loop containing nucleotide triphosphate hydrolases"/>
    <property type="match status" value="1"/>
</dbReference>
<organism evidence="1 2">
    <name type="scientific">Archangium gephyra</name>
    <dbReference type="NCBI Taxonomy" id="48"/>
    <lineage>
        <taxon>Bacteria</taxon>
        <taxon>Pseudomonadati</taxon>
        <taxon>Myxococcota</taxon>
        <taxon>Myxococcia</taxon>
        <taxon>Myxococcales</taxon>
        <taxon>Cystobacterineae</taxon>
        <taxon>Archangiaceae</taxon>
        <taxon>Archangium</taxon>
    </lineage>
</organism>
<dbReference type="CDD" id="cd00882">
    <property type="entry name" value="Ras_like_GTPase"/>
    <property type="match status" value="1"/>
</dbReference>
<dbReference type="SUPFAM" id="SSF52540">
    <property type="entry name" value="P-loop containing nucleoside triphosphate hydrolases"/>
    <property type="match status" value="1"/>
</dbReference>
<dbReference type="InterPro" id="IPR052705">
    <property type="entry name" value="Gliding_Motility_GTPase"/>
</dbReference>
<name>A0A2W5UYY2_9BACT</name>
<gene>
    <name evidence="1" type="ORF">DI536_24100</name>
</gene>
<dbReference type="Proteomes" id="UP000249061">
    <property type="component" value="Unassembled WGS sequence"/>
</dbReference>
<protein>
    <submittedName>
        <fullName evidence="1">MglA protein</fullName>
    </submittedName>
</protein>
<dbReference type="InterPro" id="IPR027417">
    <property type="entry name" value="P-loop_NTPase"/>
</dbReference>
<sequence>MQLNHAQRELTVKIVYYGPGLSGKTTNLQMVHQRTSPEVRGRLLTVETHDDRTLFFDLLPVFFNTANGFKVKVKLFTVPGQVIHNATRRIVLQGADAVAFIADSRRTAGAENNAYWKNLVENMRENGLDPAQVPVVIQYNKRDLPDAKTDAEIEETRKKGREPVVGAIAIRGVGVLETLFAVLQSAYRSLEARANLSKNIGLTEKEFLTQVFANIDVTGTELERIFPRGART</sequence>
<evidence type="ECO:0000313" key="2">
    <source>
        <dbReference type="Proteomes" id="UP000249061"/>
    </source>
</evidence>
<accession>A0A2W5UYY2</accession>
<dbReference type="AlphaFoldDB" id="A0A2W5UYY2"/>
<comment type="caution">
    <text evidence="1">The sequence shown here is derived from an EMBL/GenBank/DDBJ whole genome shotgun (WGS) entry which is preliminary data.</text>
</comment>
<dbReference type="PANTHER" id="PTHR42708:SF1">
    <property type="entry name" value="GLIDING MOTILITY PROTEIN MGLA"/>
    <property type="match status" value="1"/>
</dbReference>
<dbReference type="EMBL" id="QFQP01000024">
    <property type="protein sequence ID" value="PZR08594.1"/>
    <property type="molecule type" value="Genomic_DNA"/>
</dbReference>
<evidence type="ECO:0000313" key="1">
    <source>
        <dbReference type="EMBL" id="PZR08594.1"/>
    </source>
</evidence>
<reference evidence="1 2" key="1">
    <citation type="submission" date="2017-08" db="EMBL/GenBank/DDBJ databases">
        <title>Infants hospitalized years apart are colonized by the same room-sourced microbial strains.</title>
        <authorList>
            <person name="Brooks B."/>
            <person name="Olm M.R."/>
            <person name="Firek B.A."/>
            <person name="Baker R."/>
            <person name="Thomas B.C."/>
            <person name="Morowitz M.J."/>
            <person name="Banfield J.F."/>
        </authorList>
    </citation>
    <scope>NUCLEOTIDE SEQUENCE [LARGE SCALE GENOMIC DNA]</scope>
    <source>
        <strain evidence="1">S2_003_000_R2_14</strain>
    </source>
</reference>
<proteinExistence type="predicted"/>
<dbReference type="PANTHER" id="PTHR42708">
    <property type="entry name" value="ATP/GTP-BINDING PROTEIN-RELATED"/>
    <property type="match status" value="1"/>
</dbReference>